<reference evidence="2" key="1">
    <citation type="journal article" date="2023" name="IScience">
        <title>Live-bearing cockroach genome reveals convergent evolutionary mechanisms linked to viviparity in insects and beyond.</title>
        <authorList>
            <person name="Fouks B."/>
            <person name="Harrison M.C."/>
            <person name="Mikhailova A.A."/>
            <person name="Marchal E."/>
            <person name="English S."/>
            <person name="Carruthers M."/>
            <person name="Jennings E.C."/>
            <person name="Chiamaka E.L."/>
            <person name="Frigard R.A."/>
            <person name="Pippel M."/>
            <person name="Attardo G.M."/>
            <person name="Benoit J.B."/>
            <person name="Bornberg-Bauer E."/>
            <person name="Tobe S.S."/>
        </authorList>
    </citation>
    <scope>NUCLEOTIDE SEQUENCE</scope>
    <source>
        <strain evidence="2">Stay&amp;Tobe</strain>
    </source>
</reference>
<feature type="signal peptide" evidence="1">
    <location>
        <begin position="1"/>
        <end position="19"/>
    </location>
</feature>
<reference evidence="2" key="2">
    <citation type="submission" date="2023-05" db="EMBL/GenBank/DDBJ databases">
        <authorList>
            <person name="Fouks B."/>
        </authorList>
    </citation>
    <scope>NUCLEOTIDE SEQUENCE</scope>
    <source>
        <strain evidence="2">Stay&amp;Tobe</strain>
        <tissue evidence="2">Testes</tissue>
    </source>
</reference>
<comment type="caution">
    <text evidence="2">The sequence shown here is derived from an EMBL/GenBank/DDBJ whole genome shotgun (WGS) entry which is preliminary data.</text>
</comment>
<keyword evidence="1" id="KW-0732">Signal</keyword>
<keyword evidence="3" id="KW-1185">Reference proteome</keyword>
<protein>
    <submittedName>
        <fullName evidence="2">Uncharacterized protein</fullName>
    </submittedName>
</protein>
<evidence type="ECO:0000313" key="3">
    <source>
        <dbReference type="Proteomes" id="UP001233999"/>
    </source>
</evidence>
<gene>
    <name evidence="2" type="ORF">L9F63_000996</name>
</gene>
<sequence>MDFKIILIILLFGTKLGNCITCYLCGQGAGGTPAECYDKFHDSGFPCLPSLDKCYSIVMEEKKEAIRTCYNKGYQTDSMCGTPGYKCK</sequence>
<evidence type="ECO:0000256" key="1">
    <source>
        <dbReference type="SAM" id="SignalP"/>
    </source>
</evidence>
<proteinExistence type="predicted"/>
<name>A0AAD8ESX1_DIPPU</name>
<dbReference type="Proteomes" id="UP001233999">
    <property type="component" value="Unassembled WGS sequence"/>
</dbReference>
<dbReference type="EMBL" id="JASPKZ010000043">
    <property type="protein sequence ID" value="KAJ9600884.1"/>
    <property type="molecule type" value="Genomic_DNA"/>
</dbReference>
<evidence type="ECO:0000313" key="2">
    <source>
        <dbReference type="EMBL" id="KAJ9600884.1"/>
    </source>
</evidence>
<feature type="chain" id="PRO_5042292629" evidence="1">
    <location>
        <begin position="20"/>
        <end position="88"/>
    </location>
</feature>
<dbReference type="AlphaFoldDB" id="A0AAD8ESX1"/>
<accession>A0AAD8ESX1</accession>
<feature type="non-terminal residue" evidence="2">
    <location>
        <position position="1"/>
    </location>
</feature>
<organism evidence="2 3">
    <name type="scientific">Diploptera punctata</name>
    <name type="common">Pacific beetle cockroach</name>
    <dbReference type="NCBI Taxonomy" id="6984"/>
    <lineage>
        <taxon>Eukaryota</taxon>
        <taxon>Metazoa</taxon>
        <taxon>Ecdysozoa</taxon>
        <taxon>Arthropoda</taxon>
        <taxon>Hexapoda</taxon>
        <taxon>Insecta</taxon>
        <taxon>Pterygota</taxon>
        <taxon>Neoptera</taxon>
        <taxon>Polyneoptera</taxon>
        <taxon>Dictyoptera</taxon>
        <taxon>Blattodea</taxon>
        <taxon>Blaberoidea</taxon>
        <taxon>Blaberidae</taxon>
        <taxon>Diplopterinae</taxon>
        <taxon>Diploptera</taxon>
    </lineage>
</organism>